<evidence type="ECO:0000313" key="1">
    <source>
        <dbReference type="EMBL" id="KAK3589683.1"/>
    </source>
</evidence>
<dbReference type="Proteomes" id="UP001195483">
    <property type="component" value="Unassembled WGS sequence"/>
</dbReference>
<gene>
    <name evidence="1" type="ORF">CHS0354_015189</name>
</gene>
<reference evidence="1" key="1">
    <citation type="journal article" date="2021" name="Genome Biol. Evol.">
        <title>A High-Quality Reference Genome for a Parasitic Bivalve with Doubly Uniparental Inheritance (Bivalvia: Unionida).</title>
        <authorList>
            <person name="Smith C.H."/>
        </authorList>
    </citation>
    <scope>NUCLEOTIDE SEQUENCE</scope>
    <source>
        <strain evidence="1">CHS0354</strain>
    </source>
</reference>
<reference evidence="1" key="3">
    <citation type="submission" date="2023-05" db="EMBL/GenBank/DDBJ databases">
        <authorList>
            <person name="Smith C.H."/>
        </authorList>
    </citation>
    <scope>NUCLEOTIDE SEQUENCE</scope>
    <source>
        <strain evidence="1">CHS0354</strain>
        <tissue evidence="1">Mantle</tissue>
    </source>
</reference>
<comment type="caution">
    <text evidence="1">The sequence shown here is derived from an EMBL/GenBank/DDBJ whole genome shotgun (WGS) entry which is preliminary data.</text>
</comment>
<reference evidence="1" key="2">
    <citation type="journal article" date="2021" name="Genome Biol. Evol.">
        <title>Developing a high-quality reference genome for a parasitic bivalve with doubly uniparental inheritance (Bivalvia: Unionida).</title>
        <authorList>
            <person name="Smith C.H."/>
        </authorList>
    </citation>
    <scope>NUCLEOTIDE SEQUENCE</scope>
    <source>
        <strain evidence="1">CHS0354</strain>
        <tissue evidence="1">Mantle</tissue>
    </source>
</reference>
<dbReference type="AlphaFoldDB" id="A0AAE0SDH9"/>
<keyword evidence="2" id="KW-1185">Reference proteome</keyword>
<protein>
    <submittedName>
        <fullName evidence="1">Uncharacterized protein</fullName>
    </submittedName>
</protein>
<organism evidence="1 2">
    <name type="scientific">Potamilus streckersoni</name>
    <dbReference type="NCBI Taxonomy" id="2493646"/>
    <lineage>
        <taxon>Eukaryota</taxon>
        <taxon>Metazoa</taxon>
        <taxon>Spiralia</taxon>
        <taxon>Lophotrochozoa</taxon>
        <taxon>Mollusca</taxon>
        <taxon>Bivalvia</taxon>
        <taxon>Autobranchia</taxon>
        <taxon>Heteroconchia</taxon>
        <taxon>Palaeoheterodonta</taxon>
        <taxon>Unionida</taxon>
        <taxon>Unionoidea</taxon>
        <taxon>Unionidae</taxon>
        <taxon>Ambleminae</taxon>
        <taxon>Lampsilini</taxon>
        <taxon>Potamilus</taxon>
    </lineage>
</organism>
<evidence type="ECO:0000313" key="2">
    <source>
        <dbReference type="Proteomes" id="UP001195483"/>
    </source>
</evidence>
<proteinExistence type="predicted"/>
<sequence length="68" mass="8230">MKKSEKISKFFLYTGPMQPEDSDPRYLISFYDEVFCCLPQSIRKVLRCGYNFKREKYVYRWLQAGWGS</sequence>
<accession>A0AAE0SDH9</accession>
<name>A0AAE0SDH9_9BIVA</name>
<dbReference type="EMBL" id="JAEAOA010000943">
    <property type="protein sequence ID" value="KAK3589683.1"/>
    <property type="molecule type" value="Genomic_DNA"/>
</dbReference>